<organism evidence="1 2">
    <name type="scientific">Croceicoccus ponticola</name>
    <dbReference type="NCBI Taxonomy" id="2217664"/>
    <lineage>
        <taxon>Bacteria</taxon>
        <taxon>Pseudomonadati</taxon>
        <taxon>Pseudomonadota</taxon>
        <taxon>Alphaproteobacteria</taxon>
        <taxon>Sphingomonadales</taxon>
        <taxon>Erythrobacteraceae</taxon>
        <taxon>Croceicoccus</taxon>
    </lineage>
</organism>
<keyword evidence="2" id="KW-1185">Reference proteome</keyword>
<evidence type="ECO:0008006" key="3">
    <source>
        <dbReference type="Google" id="ProtNLM"/>
    </source>
</evidence>
<accession>A0A437H0A2</accession>
<comment type="caution">
    <text evidence="1">The sequence shown here is derived from an EMBL/GenBank/DDBJ whole genome shotgun (WGS) entry which is preliminary data.</text>
</comment>
<protein>
    <recommendedName>
        <fullName evidence="3">Lipoprotein</fullName>
    </recommendedName>
</protein>
<reference evidence="1 2" key="1">
    <citation type="submission" date="2018-12" db="EMBL/GenBank/DDBJ databases">
        <title>Croceicoccus ponticola sp. nov., a lipolytic bacterium isolated from seawater.</title>
        <authorList>
            <person name="Yoon J.-H."/>
        </authorList>
    </citation>
    <scope>NUCLEOTIDE SEQUENCE [LARGE SCALE GENOMIC DNA]</scope>
    <source>
        <strain evidence="1 2">GM-16</strain>
    </source>
</reference>
<name>A0A437H0A2_9SPHN</name>
<dbReference type="Proteomes" id="UP000283003">
    <property type="component" value="Unassembled WGS sequence"/>
</dbReference>
<dbReference type="EMBL" id="RXOL01000001">
    <property type="protein sequence ID" value="RVQ69041.1"/>
    <property type="molecule type" value="Genomic_DNA"/>
</dbReference>
<dbReference type="PROSITE" id="PS51257">
    <property type="entry name" value="PROKAR_LIPOPROTEIN"/>
    <property type="match status" value="1"/>
</dbReference>
<dbReference type="OrthoDB" id="7432720at2"/>
<proteinExistence type="predicted"/>
<sequence length="179" mass="18259">MKLRIALLASLALAGCDKPDEAPVAAETTEAENVIVAPTEAKLDTTLPGADGEQAYAELLALEANDGTIIADSTKGAGLCFFTDEGGRALLTVGAPKIEDKPGAGVVRPNGQPATALFAQSAGTDYLVNGPTLERKPVDGAIAMSVAIVLADDKSSATLTLKTPGSERDSYQGTWSCPA</sequence>
<evidence type="ECO:0000313" key="1">
    <source>
        <dbReference type="EMBL" id="RVQ69041.1"/>
    </source>
</evidence>
<dbReference type="RefSeq" id="WP_127611226.1">
    <property type="nucleotide sequence ID" value="NZ_RXOL01000001.1"/>
</dbReference>
<gene>
    <name evidence="1" type="ORF">EKN06_02175</name>
</gene>
<evidence type="ECO:0000313" key="2">
    <source>
        <dbReference type="Proteomes" id="UP000283003"/>
    </source>
</evidence>
<dbReference type="AlphaFoldDB" id="A0A437H0A2"/>